<dbReference type="InterPro" id="IPR036388">
    <property type="entry name" value="WH-like_DNA-bd_sf"/>
</dbReference>
<dbReference type="InterPro" id="IPR000524">
    <property type="entry name" value="Tscrpt_reg_HTH_GntR"/>
</dbReference>
<keyword evidence="5" id="KW-0805">Transcription regulation</keyword>
<dbReference type="AlphaFoldDB" id="A6VVA0"/>
<dbReference type="PROSITE" id="PS50949">
    <property type="entry name" value="HTH_GNTR"/>
    <property type="match status" value="1"/>
</dbReference>
<evidence type="ECO:0000256" key="1">
    <source>
        <dbReference type="ARBA" id="ARBA00005384"/>
    </source>
</evidence>
<dbReference type="Pfam" id="PF00392">
    <property type="entry name" value="GntR"/>
    <property type="match status" value="1"/>
</dbReference>
<organism evidence="9">
    <name type="scientific">Marinomonas sp. (strain MWYL1)</name>
    <dbReference type="NCBI Taxonomy" id="400668"/>
    <lineage>
        <taxon>Bacteria</taxon>
        <taxon>Pseudomonadati</taxon>
        <taxon>Pseudomonadota</taxon>
        <taxon>Gammaproteobacteria</taxon>
        <taxon>Oceanospirillales</taxon>
        <taxon>Oceanospirillaceae</taxon>
        <taxon>Marinomonas</taxon>
    </lineage>
</organism>
<sequence length="504" mass="57099">MVINGKYTLYNQYRYQEGFKGDAMTLYQKLANRLREHIQHDFYKSGDKLPSVRQLAQEHGVSISTVQEAYRQLEQELLVEARPKSGYFVCSRKKDNLPSISRPPQRPLEVSQWEEVLNMLMNRSGNQGVQLQHAMPDMKATTLKPLLKTLSDLTKQKPELGLGYADIRGTEELRTQLCRLAVASGCQLHPDDLVVTSGCQEALSVCLRAVTEPGDIIAIESPSFYGSMQAIKAANLKAMEIPTHPETGISLEALELALDQWPIKAIFVTPTCNNPLGYTMPEDKKEQLYRLAQSYDIAIIEDDIYGDISYQFPRPKTIKSFDTDGRVLLCSSFSKTVAPGMRVGWIAPGRYRDKVTHIKYVSSSMCPVLPQLAIAKFIRLGGYAKHIRKMRQDYEQQRDHLLSVIKNYLPSDTRVSYPVGSFILWVELHPSIDSMKLIERCREEGVGFAPGPLFSATGKYRNCFRLNFSEQSMERREWAIKTLAKILKQFADQTKPVVSNLMAS</sequence>
<reference evidence="9" key="1">
    <citation type="submission" date="2007-06" db="EMBL/GenBank/DDBJ databases">
        <title>Complete sequence of Marinomonas sp. MWYL1.</title>
        <authorList>
            <consortium name="US DOE Joint Genome Institute"/>
            <person name="Copeland A."/>
            <person name="Lucas S."/>
            <person name="Lapidus A."/>
            <person name="Barry K."/>
            <person name="Glavina del Rio T."/>
            <person name="Dalin E."/>
            <person name="Tice H."/>
            <person name="Pitluck S."/>
            <person name="Kiss H."/>
            <person name="Brettin T."/>
            <person name="Bruce D."/>
            <person name="Detter J.C."/>
            <person name="Han C."/>
            <person name="Schmutz J."/>
            <person name="Larimer F."/>
            <person name="Land M."/>
            <person name="Hauser L."/>
            <person name="Kyrpides N."/>
            <person name="Kim E."/>
            <person name="Johnston A.W.B."/>
            <person name="Todd J.D."/>
            <person name="Rogers R."/>
            <person name="Wexler M."/>
            <person name="Bond P.L."/>
            <person name="Li Y."/>
            <person name="Richardson P."/>
        </authorList>
    </citation>
    <scope>NUCLEOTIDE SEQUENCE [LARGE SCALE GENOMIC DNA]</scope>
    <source>
        <strain evidence="9">MWYL1</strain>
    </source>
</reference>
<keyword evidence="3" id="KW-0808">Transferase</keyword>
<dbReference type="GO" id="GO:0008483">
    <property type="term" value="F:transaminase activity"/>
    <property type="evidence" value="ECO:0007669"/>
    <property type="project" value="UniProtKB-KW"/>
</dbReference>
<keyword evidence="2" id="KW-0032">Aminotransferase</keyword>
<proteinExistence type="inferred from homology"/>
<dbReference type="STRING" id="400668.Mmwyl1_1450"/>
<evidence type="ECO:0000256" key="7">
    <source>
        <dbReference type="ARBA" id="ARBA00023163"/>
    </source>
</evidence>
<evidence type="ECO:0000256" key="6">
    <source>
        <dbReference type="ARBA" id="ARBA00023125"/>
    </source>
</evidence>
<dbReference type="GO" id="GO:0003700">
    <property type="term" value="F:DNA-binding transcription factor activity"/>
    <property type="evidence" value="ECO:0007669"/>
    <property type="project" value="InterPro"/>
</dbReference>
<evidence type="ECO:0000256" key="3">
    <source>
        <dbReference type="ARBA" id="ARBA00022679"/>
    </source>
</evidence>
<dbReference type="FunFam" id="3.40.640.10:FF:000023">
    <property type="entry name" value="Transcriptional regulator, GntR family"/>
    <property type="match status" value="1"/>
</dbReference>
<name>A6VVA0_MARMS</name>
<dbReference type="PANTHER" id="PTHR46577:SF1">
    <property type="entry name" value="HTH-TYPE TRANSCRIPTIONAL REGULATORY PROTEIN GABR"/>
    <property type="match status" value="1"/>
</dbReference>
<dbReference type="InterPro" id="IPR015421">
    <property type="entry name" value="PyrdxlP-dep_Trfase_major"/>
</dbReference>
<feature type="domain" description="HTH gntR-type" evidence="8">
    <location>
        <begin position="24"/>
        <end position="92"/>
    </location>
</feature>
<dbReference type="CDD" id="cd00609">
    <property type="entry name" value="AAT_like"/>
    <property type="match status" value="1"/>
</dbReference>
<dbReference type="eggNOG" id="COG1167">
    <property type="taxonomic scope" value="Bacteria"/>
</dbReference>
<dbReference type="SMART" id="SM00345">
    <property type="entry name" value="HTH_GNTR"/>
    <property type="match status" value="1"/>
</dbReference>
<keyword evidence="7" id="KW-0804">Transcription</keyword>
<dbReference type="SUPFAM" id="SSF53383">
    <property type="entry name" value="PLP-dependent transferases"/>
    <property type="match status" value="1"/>
</dbReference>
<dbReference type="InterPro" id="IPR015422">
    <property type="entry name" value="PyrdxlP-dep_Trfase_small"/>
</dbReference>
<keyword evidence="4" id="KW-0663">Pyridoxal phosphate</keyword>
<dbReference type="SUPFAM" id="SSF46785">
    <property type="entry name" value="Winged helix' DNA-binding domain"/>
    <property type="match status" value="1"/>
</dbReference>
<keyword evidence="6" id="KW-0238">DNA-binding</keyword>
<evidence type="ECO:0000256" key="4">
    <source>
        <dbReference type="ARBA" id="ARBA00022898"/>
    </source>
</evidence>
<dbReference type="Gene3D" id="3.90.1150.10">
    <property type="entry name" value="Aspartate Aminotransferase, domain 1"/>
    <property type="match status" value="1"/>
</dbReference>
<dbReference type="Gene3D" id="1.10.10.10">
    <property type="entry name" value="Winged helix-like DNA-binding domain superfamily/Winged helix DNA-binding domain"/>
    <property type="match status" value="1"/>
</dbReference>
<dbReference type="InterPro" id="IPR004839">
    <property type="entry name" value="Aminotransferase_I/II_large"/>
</dbReference>
<evidence type="ECO:0000259" key="8">
    <source>
        <dbReference type="PROSITE" id="PS50949"/>
    </source>
</evidence>
<comment type="similarity">
    <text evidence="1">In the C-terminal section; belongs to the class-I pyridoxal-phosphate-dependent aminotransferase family.</text>
</comment>
<accession>A6VVA0</accession>
<dbReference type="InterPro" id="IPR015424">
    <property type="entry name" value="PyrdxlP-dep_Trfase"/>
</dbReference>
<dbReference type="GO" id="GO:0030170">
    <property type="term" value="F:pyridoxal phosphate binding"/>
    <property type="evidence" value="ECO:0007669"/>
    <property type="project" value="InterPro"/>
</dbReference>
<evidence type="ECO:0000256" key="2">
    <source>
        <dbReference type="ARBA" id="ARBA00022576"/>
    </source>
</evidence>
<evidence type="ECO:0000256" key="5">
    <source>
        <dbReference type="ARBA" id="ARBA00023015"/>
    </source>
</evidence>
<dbReference type="PANTHER" id="PTHR46577">
    <property type="entry name" value="HTH-TYPE TRANSCRIPTIONAL REGULATORY PROTEIN GABR"/>
    <property type="match status" value="1"/>
</dbReference>
<dbReference type="EMBL" id="CP000749">
    <property type="protein sequence ID" value="ABR70379.1"/>
    <property type="molecule type" value="Genomic_DNA"/>
</dbReference>
<dbReference type="InterPro" id="IPR051446">
    <property type="entry name" value="HTH_trans_reg/aminotransferase"/>
</dbReference>
<evidence type="ECO:0000313" key="9">
    <source>
        <dbReference type="EMBL" id="ABR70379.1"/>
    </source>
</evidence>
<dbReference type="CDD" id="cd07377">
    <property type="entry name" value="WHTH_GntR"/>
    <property type="match status" value="1"/>
</dbReference>
<dbReference type="GO" id="GO:0003677">
    <property type="term" value="F:DNA binding"/>
    <property type="evidence" value="ECO:0007669"/>
    <property type="project" value="UniProtKB-KW"/>
</dbReference>
<dbReference type="Pfam" id="PF00155">
    <property type="entry name" value="Aminotran_1_2"/>
    <property type="match status" value="1"/>
</dbReference>
<gene>
    <name evidence="9" type="ordered locus">Mmwyl1_1450</name>
</gene>
<dbReference type="InterPro" id="IPR036390">
    <property type="entry name" value="WH_DNA-bd_sf"/>
</dbReference>
<protein>
    <submittedName>
        <fullName evidence="9">Putative transcriptional regulator, GntR family</fullName>
    </submittedName>
</protein>
<dbReference type="HOGENOM" id="CLU_017584_0_0_6"/>
<dbReference type="KEGG" id="mmw:Mmwyl1_1450"/>
<dbReference type="Gene3D" id="3.40.640.10">
    <property type="entry name" value="Type I PLP-dependent aspartate aminotransferase-like (Major domain)"/>
    <property type="match status" value="1"/>
</dbReference>